<dbReference type="AlphaFoldDB" id="A0A645GGE4"/>
<organism evidence="1">
    <name type="scientific">bioreactor metagenome</name>
    <dbReference type="NCBI Taxonomy" id="1076179"/>
    <lineage>
        <taxon>unclassified sequences</taxon>
        <taxon>metagenomes</taxon>
        <taxon>ecological metagenomes</taxon>
    </lineage>
</organism>
<evidence type="ECO:0000313" key="1">
    <source>
        <dbReference type="EMBL" id="MPN22813.1"/>
    </source>
</evidence>
<name>A0A645GGE4_9ZZZZ</name>
<protein>
    <submittedName>
        <fullName evidence="1">Uncharacterized protein</fullName>
    </submittedName>
</protein>
<sequence length="60" mass="6859">MAVRVDISHLPEDNVQPIIDALKQLLPNTKIRITKGFKPYKHIYIIPKNDTKTSKNKGFA</sequence>
<dbReference type="EMBL" id="VSSQ01071142">
    <property type="protein sequence ID" value="MPN22813.1"/>
    <property type="molecule type" value="Genomic_DNA"/>
</dbReference>
<proteinExistence type="predicted"/>
<accession>A0A645GGE4</accession>
<reference evidence="1" key="1">
    <citation type="submission" date="2019-08" db="EMBL/GenBank/DDBJ databases">
        <authorList>
            <person name="Kucharzyk K."/>
            <person name="Murdoch R.W."/>
            <person name="Higgins S."/>
            <person name="Loffler F."/>
        </authorList>
    </citation>
    <scope>NUCLEOTIDE SEQUENCE</scope>
</reference>
<comment type="caution">
    <text evidence="1">The sequence shown here is derived from an EMBL/GenBank/DDBJ whole genome shotgun (WGS) entry which is preliminary data.</text>
</comment>
<gene>
    <name evidence="1" type="ORF">SDC9_170197</name>
</gene>